<proteinExistence type="predicted"/>
<dbReference type="AlphaFoldDB" id="A0A354M1F1"/>
<dbReference type="SUPFAM" id="SSF48452">
    <property type="entry name" value="TPR-like"/>
    <property type="match status" value="1"/>
</dbReference>
<protein>
    <submittedName>
        <fullName evidence="2">SusD/RagB family nutrient-binding outer membrane lipoprotein</fullName>
    </submittedName>
</protein>
<name>A0A354M1F1_9BACT</name>
<evidence type="ECO:0000256" key="1">
    <source>
        <dbReference type="SAM" id="SignalP"/>
    </source>
</evidence>
<dbReference type="Pfam" id="PF12741">
    <property type="entry name" value="SusD-like"/>
    <property type="match status" value="1"/>
</dbReference>
<keyword evidence="1" id="KW-0732">Signal</keyword>
<dbReference type="Gene3D" id="1.25.40.390">
    <property type="match status" value="1"/>
</dbReference>
<dbReference type="InterPro" id="IPR024302">
    <property type="entry name" value="SusD-like"/>
</dbReference>
<accession>A0A354M1F1</accession>
<dbReference type="EMBL" id="DNWC01000064">
    <property type="protein sequence ID" value="HBJ08340.1"/>
    <property type="molecule type" value="Genomic_DNA"/>
</dbReference>
<dbReference type="Proteomes" id="UP000262954">
    <property type="component" value="Unassembled WGS sequence"/>
</dbReference>
<dbReference type="InterPro" id="IPR011990">
    <property type="entry name" value="TPR-like_helical_dom_sf"/>
</dbReference>
<keyword evidence="2" id="KW-0449">Lipoprotein</keyword>
<comment type="caution">
    <text evidence="2">The sequence shown here is derived from an EMBL/GenBank/DDBJ whole genome shotgun (WGS) entry which is preliminary data.</text>
</comment>
<reference evidence="2 3" key="1">
    <citation type="journal article" date="2018" name="Nat. Biotechnol.">
        <title>A standardized bacterial taxonomy based on genome phylogeny substantially revises the tree of life.</title>
        <authorList>
            <person name="Parks D.H."/>
            <person name="Chuvochina M."/>
            <person name="Waite D.W."/>
            <person name="Rinke C."/>
            <person name="Skarshewski A."/>
            <person name="Chaumeil P.A."/>
            <person name="Hugenholtz P."/>
        </authorList>
    </citation>
    <scope>NUCLEOTIDE SEQUENCE [LARGE SCALE GENOMIC DNA]</scope>
    <source>
        <strain evidence="2">UBA11482</strain>
    </source>
</reference>
<dbReference type="PROSITE" id="PS51257">
    <property type="entry name" value="PROKAR_LIPOPROTEIN"/>
    <property type="match status" value="1"/>
</dbReference>
<organism evidence="2 3">
    <name type="scientific">Coprobacter fastidiosus</name>
    <dbReference type="NCBI Taxonomy" id="1099853"/>
    <lineage>
        <taxon>Bacteria</taxon>
        <taxon>Pseudomonadati</taxon>
        <taxon>Bacteroidota</taxon>
        <taxon>Bacteroidia</taxon>
        <taxon>Bacteroidales</taxon>
        <taxon>Barnesiellaceae</taxon>
        <taxon>Coprobacter</taxon>
    </lineage>
</organism>
<evidence type="ECO:0000313" key="3">
    <source>
        <dbReference type="Proteomes" id="UP000262954"/>
    </source>
</evidence>
<sequence>MKFFLCVVVQAFIMSIFTACTDSFDEINTDPLNPEYVVSGPEDLDEGLADIDLNATVSEQELEYLKTIIGNAPATFKKFLYQGMYNDYQRTTNLSHDVYGGYFACNNTAFLSSSPGYVYTEDYSGRRWDHFYKERVKEYAQLIRPFYYVDREKYKNAYYISRIYMAFLTVQMVDTYGPIPFSEYVRGWEAPEKVHYDDAEKVYDMCFRILAQAVENMRPEECEFKFTKTEDFVYGGDERAWMRFANTLRLRMAMRISVANPEWAKREALAALSAPEGVMKGQEDNMVTIPDYAPVALGGIDSGGDENIFALCSTNYRDCVMSKDIESAYKNLADFEDPRMEILWYRPTPYASLENNIEDTSKDFNGCVIGSRDIIHKESSKHSVLRCNQTAPKVLEDMNWFGFSRESVWLGYAECQFLLAEAVLRGWVEGDVLEYFKSGIKASMDYYKILPQKTNVYIMMLHCLQDEDNPFEKNDREGMLEQIITQKWLAVFPNGNEAWAEFRRTDYPRLMDFQTKSGNYSSDVPQGKFIKRIRYSNSEFEHNFDNIPVKYRDSQAQRIFWDVSDTNNDQGERVKPNNFR</sequence>
<evidence type="ECO:0000313" key="2">
    <source>
        <dbReference type="EMBL" id="HBJ08340.1"/>
    </source>
</evidence>
<feature type="chain" id="PRO_5016568449" evidence="1">
    <location>
        <begin position="20"/>
        <end position="580"/>
    </location>
</feature>
<gene>
    <name evidence="2" type="ORF">DDY73_04990</name>
</gene>
<feature type="signal peptide" evidence="1">
    <location>
        <begin position="1"/>
        <end position="19"/>
    </location>
</feature>